<evidence type="ECO:0000313" key="4">
    <source>
        <dbReference type="Proteomes" id="UP000007015"/>
    </source>
</evidence>
<dbReference type="Gramene" id="BGIOSGA033516-TA">
    <property type="protein sequence ID" value="BGIOSGA033516-PA"/>
    <property type="gene ID" value="BGIOSGA033516"/>
</dbReference>
<keyword evidence="4" id="KW-1185">Reference proteome</keyword>
<feature type="region of interest" description="Disordered" evidence="1">
    <location>
        <begin position="22"/>
        <end position="68"/>
    </location>
</feature>
<evidence type="ECO:0000313" key="3">
    <source>
        <dbReference type="EMBL" id="EAY81908.1"/>
    </source>
</evidence>
<accession>A2ZH24</accession>
<dbReference type="AlphaFoldDB" id="A2ZH24"/>
<evidence type="ECO:0000256" key="2">
    <source>
        <dbReference type="SAM" id="SignalP"/>
    </source>
</evidence>
<keyword evidence="2" id="KW-0732">Signal</keyword>
<feature type="signal peptide" evidence="2">
    <location>
        <begin position="1"/>
        <end position="20"/>
    </location>
</feature>
<dbReference type="HOGENOM" id="CLU_1698259_0_0_1"/>
<evidence type="ECO:0000256" key="1">
    <source>
        <dbReference type="SAM" id="MobiDB-lite"/>
    </source>
</evidence>
<protein>
    <recommendedName>
        <fullName evidence="5">Secreted protein</fullName>
    </recommendedName>
</protein>
<proteinExistence type="predicted"/>
<dbReference type="OMA" id="WIGCQLA"/>
<feature type="compositionally biased region" description="Polar residues" evidence="1">
    <location>
        <begin position="59"/>
        <end position="68"/>
    </location>
</feature>
<evidence type="ECO:0008006" key="5">
    <source>
        <dbReference type="Google" id="ProtNLM"/>
    </source>
</evidence>
<reference evidence="3 4" key="1">
    <citation type="journal article" date="2005" name="PLoS Biol.">
        <title>The genomes of Oryza sativa: a history of duplications.</title>
        <authorList>
            <person name="Yu J."/>
            <person name="Wang J."/>
            <person name="Lin W."/>
            <person name="Li S."/>
            <person name="Li H."/>
            <person name="Zhou J."/>
            <person name="Ni P."/>
            <person name="Dong W."/>
            <person name="Hu S."/>
            <person name="Zeng C."/>
            <person name="Zhang J."/>
            <person name="Zhang Y."/>
            <person name="Li R."/>
            <person name="Xu Z."/>
            <person name="Li S."/>
            <person name="Li X."/>
            <person name="Zheng H."/>
            <person name="Cong L."/>
            <person name="Lin L."/>
            <person name="Yin J."/>
            <person name="Geng J."/>
            <person name="Li G."/>
            <person name="Shi J."/>
            <person name="Liu J."/>
            <person name="Lv H."/>
            <person name="Li J."/>
            <person name="Wang J."/>
            <person name="Deng Y."/>
            <person name="Ran L."/>
            <person name="Shi X."/>
            <person name="Wang X."/>
            <person name="Wu Q."/>
            <person name="Li C."/>
            <person name="Ren X."/>
            <person name="Wang J."/>
            <person name="Wang X."/>
            <person name="Li D."/>
            <person name="Liu D."/>
            <person name="Zhang X."/>
            <person name="Ji Z."/>
            <person name="Zhao W."/>
            <person name="Sun Y."/>
            <person name="Zhang Z."/>
            <person name="Bao J."/>
            <person name="Han Y."/>
            <person name="Dong L."/>
            <person name="Ji J."/>
            <person name="Chen P."/>
            <person name="Wu S."/>
            <person name="Liu J."/>
            <person name="Xiao Y."/>
            <person name="Bu D."/>
            <person name="Tan J."/>
            <person name="Yang L."/>
            <person name="Ye C."/>
            <person name="Zhang J."/>
            <person name="Xu J."/>
            <person name="Zhou Y."/>
            <person name="Yu Y."/>
            <person name="Zhang B."/>
            <person name="Zhuang S."/>
            <person name="Wei H."/>
            <person name="Liu B."/>
            <person name="Lei M."/>
            <person name="Yu H."/>
            <person name="Li Y."/>
            <person name="Xu H."/>
            <person name="Wei S."/>
            <person name="He X."/>
            <person name="Fang L."/>
            <person name="Zhang Z."/>
            <person name="Zhang Y."/>
            <person name="Huang X."/>
            <person name="Su Z."/>
            <person name="Tong W."/>
            <person name="Li J."/>
            <person name="Tong Z."/>
            <person name="Li S."/>
            <person name="Ye J."/>
            <person name="Wang L."/>
            <person name="Fang L."/>
            <person name="Lei T."/>
            <person name="Chen C."/>
            <person name="Chen H."/>
            <person name="Xu Z."/>
            <person name="Li H."/>
            <person name="Huang H."/>
            <person name="Zhang F."/>
            <person name="Xu H."/>
            <person name="Li N."/>
            <person name="Zhao C."/>
            <person name="Li S."/>
            <person name="Dong L."/>
            <person name="Huang Y."/>
            <person name="Li L."/>
            <person name="Xi Y."/>
            <person name="Qi Q."/>
            <person name="Li W."/>
            <person name="Zhang B."/>
            <person name="Hu W."/>
            <person name="Zhang Y."/>
            <person name="Tian X."/>
            <person name="Jiao Y."/>
            <person name="Liang X."/>
            <person name="Jin J."/>
            <person name="Gao L."/>
            <person name="Zheng W."/>
            <person name="Hao B."/>
            <person name="Liu S."/>
            <person name="Wang W."/>
            <person name="Yuan L."/>
            <person name="Cao M."/>
            <person name="McDermott J."/>
            <person name="Samudrala R."/>
            <person name="Wang J."/>
            <person name="Wong G.K."/>
            <person name="Yang H."/>
        </authorList>
    </citation>
    <scope>NUCLEOTIDE SEQUENCE [LARGE SCALE GENOMIC DNA]</scope>
    <source>
        <strain evidence="4">cv. 93-11</strain>
    </source>
</reference>
<gene>
    <name evidence="3" type="ORF">OsI_37087</name>
</gene>
<feature type="chain" id="PRO_5002650913" description="Secreted protein" evidence="2">
    <location>
        <begin position="21"/>
        <end position="160"/>
    </location>
</feature>
<dbReference type="EMBL" id="CM000136">
    <property type="protein sequence ID" value="EAY81908.1"/>
    <property type="molecule type" value="Genomic_DNA"/>
</dbReference>
<organism evidence="3 4">
    <name type="scientific">Oryza sativa subsp. indica</name>
    <name type="common">Rice</name>
    <dbReference type="NCBI Taxonomy" id="39946"/>
    <lineage>
        <taxon>Eukaryota</taxon>
        <taxon>Viridiplantae</taxon>
        <taxon>Streptophyta</taxon>
        <taxon>Embryophyta</taxon>
        <taxon>Tracheophyta</taxon>
        <taxon>Spermatophyta</taxon>
        <taxon>Magnoliopsida</taxon>
        <taxon>Liliopsida</taxon>
        <taxon>Poales</taxon>
        <taxon>Poaceae</taxon>
        <taxon>BOP clade</taxon>
        <taxon>Oryzoideae</taxon>
        <taxon>Oryzeae</taxon>
        <taxon>Oryzinae</taxon>
        <taxon>Oryza</taxon>
        <taxon>Oryza sativa</taxon>
    </lineage>
</organism>
<name>A2ZH24_ORYSI</name>
<sequence length="160" mass="16731">MRRSMLLQSFLIWLSSRASCEFSRMPPDATPPEPEPEPEPDGACDSMSGGSGDELEDMTCSSPDSTGEPSRVIIGSAIGIAAATVTAPVVVVAGTGGVPLHLPSDNVGLGPITLRRRRRRRLLLDPLIRVTGLVAPGSVPRWIGCQLACPSSRCVAALGT</sequence>
<dbReference type="Proteomes" id="UP000007015">
    <property type="component" value="Chromosome 11"/>
</dbReference>